<dbReference type="EMBL" id="JAGEUA010000004">
    <property type="protein sequence ID" value="KAL0985658.1"/>
    <property type="molecule type" value="Genomic_DNA"/>
</dbReference>
<evidence type="ECO:0000313" key="3">
    <source>
        <dbReference type="EMBL" id="KAL0985658.1"/>
    </source>
</evidence>
<keyword evidence="1" id="KW-0812">Transmembrane</keyword>
<name>A0ABD0XLP0_UMBPY</name>
<keyword evidence="2" id="KW-0732">Signal</keyword>
<proteinExistence type="predicted"/>
<dbReference type="AlphaFoldDB" id="A0ABD0XLP0"/>
<comment type="caution">
    <text evidence="3">The sequence shown here is derived from an EMBL/GenBank/DDBJ whole genome shotgun (WGS) entry which is preliminary data.</text>
</comment>
<sequence>MDVPRFSVVALLCTTICCHGLQITQPETQCMIRSKDLFTASIPCQYSDLNQREVRDRRLNRVVNSKTIKVCQVNEKLENCTWEEKDDQYIFTLYNLHAEDAESQFQCEFITTPVGVKDDYKPERSRSYTKLIRDCEPANPSVLPVGCTPPATADKEGDLPAHVKWIVIVLAVFICCYSFLITFFYIRLRVRQSEELYDSLTYVRMQPNQAQSTVRRMARVDPVINNSTYMDMRKVQFKHRA</sequence>
<protein>
    <submittedName>
        <fullName evidence="3">Uncharacterized protein</fullName>
    </submittedName>
</protein>
<evidence type="ECO:0000256" key="1">
    <source>
        <dbReference type="SAM" id="Phobius"/>
    </source>
</evidence>
<keyword evidence="1" id="KW-0472">Membrane</keyword>
<feature type="chain" id="PRO_5044830566" evidence="2">
    <location>
        <begin position="21"/>
        <end position="241"/>
    </location>
</feature>
<organism evidence="3 4">
    <name type="scientific">Umbra pygmaea</name>
    <name type="common">Eastern mudminnow</name>
    <dbReference type="NCBI Taxonomy" id="75934"/>
    <lineage>
        <taxon>Eukaryota</taxon>
        <taxon>Metazoa</taxon>
        <taxon>Chordata</taxon>
        <taxon>Craniata</taxon>
        <taxon>Vertebrata</taxon>
        <taxon>Euteleostomi</taxon>
        <taxon>Actinopterygii</taxon>
        <taxon>Neopterygii</taxon>
        <taxon>Teleostei</taxon>
        <taxon>Protacanthopterygii</taxon>
        <taxon>Esociformes</taxon>
        <taxon>Umbridae</taxon>
        <taxon>Umbra</taxon>
    </lineage>
</organism>
<gene>
    <name evidence="3" type="ORF">UPYG_G00160090</name>
</gene>
<dbReference type="Proteomes" id="UP001557470">
    <property type="component" value="Unassembled WGS sequence"/>
</dbReference>
<reference evidence="3 4" key="1">
    <citation type="submission" date="2024-06" db="EMBL/GenBank/DDBJ databases">
        <authorList>
            <person name="Pan Q."/>
            <person name="Wen M."/>
            <person name="Jouanno E."/>
            <person name="Zahm M."/>
            <person name="Klopp C."/>
            <person name="Cabau C."/>
            <person name="Louis A."/>
            <person name="Berthelot C."/>
            <person name="Parey E."/>
            <person name="Roest Crollius H."/>
            <person name="Montfort J."/>
            <person name="Robinson-Rechavi M."/>
            <person name="Bouchez O."/>
            <person name="Lampietro C."/>
            <person name="Lopez Roques C."/>
            <person name="Donnadieu C."/>
            <person name="Postlethwait J."/>
            <person name="Bobe J."/>
            <person name="Verreycken H."/>
            <person name="Guiguen Y."/>
        </authorList>
    </citation>
    <scope>NUCLEOTIDE SEQUENCE [LARGE SCALE GENOMIC DNA]</scope>
    <source>
        <strain evidence="3">Up_M1</strain>
        <tissue evidence="3">Testis</tissue>
    </source>
</reference>
<evidence type="ECO:0000256" key="2">
    <source>
        <dbReference type="SAM" id="SignalP"/>
    </source>
</evidence>
<keyword evidence="4" id="KW-1185">Reference proteome</keyword>
<accession>A0ABD0XLP0</accession>
<evidence type="ECO:0000313" key="4">
    <source>
        <dbReference type="Proteomes" id="UP001557470"/>
    </source>
</evidence>
<feature type="signal peptide" evidence="2">
    <location>
        <begin position="1"/>
        <end position="20"/>
    </location>
</feature>
<feature type="transmembrane region" description="Helical" evidence="1">
    <location>
        <begin position="165"/>
        <end position="186"/>
    </location>
</feature>
<keyword evidence="1" id="KW-1133">Transmembrane helix</keyword>